<feature type="domain" description="RMT2" evidence="10">
    <location>
        <begin position="156"/>
        <end position="386"/>
    </location>
</feature>
<accession>A0A9P8HZP9</accession>
<evidence type="ECO:0000256" key="6">
    <source>
        <dbReference type="ARBA" id="ARBA00022691"/>
    </source>
</evidence>
<keyword evidence="4 8" id="KW-0489">Methyltransferase</keyword>
<keyword evidence="3 8" id="KW-0963">Cytoplasm</keyword>
<dbReference type="OrthoDB" id="19014at2759"/>
<sequence length="386" mass="43377">MDLRPLLRQASASVQDPETGFTPLHAAIAACSPEDEDTVDGPNQRQNGQLKEETTSDDLEAAVKTVKLLLQNGAIWNDLDNNNETPGCLAHRLGLKELYELMVDAGVRAELLLSRLDEYEQLENSGEEDDEDVTDRDEPDIPEANLETKGVPTEQMNVDVNSEGYLRSELTFQDDKLLDADANGVMMAWEADIMKRTADLLLPKPGLRVLNVGHGLGIIDTYFQSLSPQSHHIIEAHPAVLAKLRRGGWYEKLGVVIHEGRWQDVLPKLVQENLVFDAIYFDTFAEDYKALREFFSEYVIGLLDPQGGGDGSGGRWGFFNGLGADRRICYDVYAKVVELDLSEAGFDTEWEEITVPDLDKSGEWEGVRRKYWVLNKYKLPICRFLD</sequence>
<keyword evidence="5 8" id="KW-0808">Transferase</keyword>
<evidence type="ECO:0000256" key="5">
    <source>
        <dbReference type="ARBA" id="ARBA00022679"/>
    </source>
</evidence>
<dbReference type="PIRSF" id="PIRSF038148">
    <property type="entry name" value="Arginine_N-mtfrase-2"/>
    <property type="match status" value="1"/>
</dbReference>
<feature type="region of interest" description="Disordered" evidence="9">
    <location>
        <begin position="33"/>
        <end position="58"/>
    </location>
</feature>
<dbReference type="PROSITE" id="PS51257">
    <property type="entry name" value="PROKAR_LIPOPROTEIN"/>
    <property type="match status" value="1"/>
</dbReference>
<name>A0A9P8HZP9_9PEZI</name>
<organism evidence="11 12">
    <name type="scientific">Glutinoglossum americanum</name>
    <dbReference type="NCBI Taxonomy" id="1670608"/>
    <lineage>
        <taxon>Eukaryota</taxon>
        <taxon>Fungi</taxon>
        <taxon>Dikarya</taxon>
        <taxon>Ascomycota</taxon>
        <taxon>Pezizomycotina</taxon>
        <taxon>Geoglossomycetes</taxon>
        <taxon>Geoglossales</taxon>
        <taxon>Geoglossaceae</taxon>
        <taxon>Glutinoglossum</taxon>
    </lineage>
</organism>
<dbReference type="PANTHER" id="PTHR32379:SF1">
    <property type="entry name" value="GUANIDINOACETATE N-METHYLTRANSFERASE"/>
    <property type="match status" value="1"/>
</dbReference>
<feature type="region of interest" description="Disordered" evidence="9">
    <location>
        <begin position="122"/>
        <end position="146"/>
    </location>
</feature>
<dbReference type="InterPro" id="IPR017408">
    <property type="entry name" value="Arginine_N-MeTrfase_2"/>
</dbReference>
<keyword evidence="7 8" id="KW-0539">Nucleus</keyword>
<evidence type="ECO:0000256" key="2">
    <source>
        <dbReference type="ARBA" id="ARBA00011245"/>
    </source>
</evidence>
<keyword evidence="6" id="KW-0949">S-adenosyl-L-methionine</keyword>
<dbReference type="InterPro" id="IPR026480">
    <property type="entry name" value="RMT2_dom"/>
</dbReference>
<evidence type="ECO:0000259" key="10">
    <source>
        <dbReference type="PROSITE" id="PS51559"/>
    </source>
</evidence>
<dbReference type="Gene3D" id="3.40.50.150">
    <property type="entry name" value="Vaccinia Virus protein VP39"/>
    <property type="match status" value="1"/>
</dbReference>
<keyword evidence="12" id="KW-1185">Reference proteome</keyword>
<dbReference type="GO" id="GO:0005737">
    <property type="term" value="C:cytoplasm"/>
    <property type="evidence" value="ECO:0007669"/>
    <property type="project" value="UniProtKB-SubCell"/>
</dbReference>
<dbReference type="GO" id="GO:0019702">
    <property type="term" value="F:protein arginine N5-methyltransferase activity"/>
    <property type="evidence" value="ECO:0007669"/>
    <property type="project" value="TreeGrafter"/>
</dbReference>
<feature type="compositionally biased region" description="Acidic residues" evidence="9">
    <location>
        <begin position="122"/>
        <end position="141"/>
    </location>
</feature>
<comment type="function">
    <text evidence="1 8">S-adenosyl-L-methionine-dependent protein-arginine N-methyltransferase that methylates the delta-nitrogen atom of arginine residues to form N5-methylarginine (type IV) in target proteins. Monomethylates ribosomal protein L12.</text>
</comment>
<comment type="similarity">
    <text evidence="8">Belongs to the class I-like SAM-binding methyltransferase superfamily. RMT2 methyltransferase family.</text>
</comment>
<evidence type="ECO:0000256" key="4">
    <source>
        <dbReference type="ARBA" id="ARBA00022603"/>
    </source>
</evidence>
<gene>
    <name evidence="11" type="ORF">FGG08_002707</name>
</gene>
<dbReference type="SUPFAM" id="SSF48403">
    <property type="entry name" value="Ankyrin repeat"/>
    <property type="match status" value="1"/>
</dbReference>
<dbReference type="InterPro" id="IPR029063">
    <property type="entry name" value="SAM-dependent_MTases_sf"/>
</dbReference>
<evidence type="ECO:0000256" key="8">
    <source>
        <dbReference type="PIRNR" id="PIRNR038148"/>
    </source>
</evidence>
<dbReference type="AlphaFoldDB" id="A0A9P8HZP9"/>
<dbReference type="SUPFAM" id="SSF53335">
    <property type="entry name" value="S-adenosyl-L-methionine-dependent methyltransferases"/>
    <property type="match status" value="1"/>
</dbReference>
<dbReference type="PANTHER" id="PTHR32379">
    <property type="entry name" value="GUANIDINOACETATE N-METHYLTRANSFERASE"/>
    <property type="match status" value="1"/>
</dbReference>
<comment type="subcellular location">
    <subcellularLocation>
        <location evidence="8">Cytoplasm</location>
    </subcellularLocation>
    <subcellularLocation>
        <location evidence="8">Nucleus</location>
    </subcellularLocation>
</comment>
<dbReference type="PROSITE" id="PS51559">
    <property type="entry name" value="SAM_RMT2"/>
    <property type="match status" value="1"/>
</dbReference>
<dbReference type="Gene3D" id="1.25.40.20">
    <property type="entry name" value="Ankyrin repeat-containing domain"/>
    <property type="match status" value="1"/>
</dbReference>
<reference evidence="11" key="1">
    <citation type="submission" date="2021-03" db="EMBL/GenBank/DDBJ databases">
        <title>Comparative genomics and phylogenomic investigation of the class Geoglossomycetes provide insights into ecological specialization and systematics.</title>
        <authorList>
            <person name="Melie T."/>
            <person name="Pirro S."/>
            <person name="Miller A.N."/>
            <person name="Quandt A."/>
        </authorList>
    </citation>
    <scope>NUCLEOTIDE SEQUENCE</scope>
    <source>
        <strain evidence="11">GBOQ0MN5Z8</strain>
    </source>
</reference>
<evidence type="ECO:0000256" key="1">
    <source>
        <dbReference type="ARBA" id="ARBA00002207"/>
    </source>
</evidence>
<dbReference type="Proteomes" id="UP000698800">
    <property type="component" value="Unassembled WGS sequence"/>
</dbReference>
<dbReference type="GO" id="GO:0032259">
    <property type="term" value="P:methylation"/>
    <property type="evidence" value="ECO:0007669"/>
    <property type="project" value="UniProtKB-KW"/>
</dbReference>
<dbReference type="InterPro" id="IPR036770">
    <property type="entry name" value="Ankyrin_rpt-contain_sf"/>
</dbReference>
<proteinExistence type="inferred from homology"/>
<evidence type="ECO:0000256" key="3">
    <source>
        <dbReference type="ARBA" id="ARBA00022490"/>
    </source>
</evidence>
<dbReference type="GO" id="GO:0005634">
    <property type="term" value="C:nucleus"/>
    <property type="evidence" value="ECO:0007669"/>
    <property type="project" value="UniProtKB-SubCell"/>
</dbReference>
<dbReference type="EMBL" id="JAGHQL010000043">
    <property type="protein sequence ID" value="KAH0542938.1"/>
    <property type="molecule type" value="Genomic_DNA"/>
</dbReference>
<evidence type="ECO:0000256" key="7">
    <source>
        <dbReference type="ARBA" id="ARBA00023242"/>
    </source>
</evidence>
<comment type="subunit">
    <text evidence="2 8">Monomer.</text>
</comment>
<protein>
    <recommendedName>
        <fullName evidence="8">Arginine N-methyltransferase 2</fullName>
        <ecNumber evidence="8">2.1.1.-</ecNumber>
    </recommendedName>
</protein>
<evidence type="ECO:0000313" key="12">
    <source>
        <dbReference type="Proteomes" id="UP000698800"/>
    </source>
</evidence>
<dbReference type="InterPro" id="IPR051038">
    <property type="entry name" value="RMT2/GAMT_Mtase"/>
</dbReference>
<dbReference type="FunFam" id="3.40.50.150:FF:000135">
    <property type="entry name" value="Arginine N-methyltransferase 2"/>
    <property type="match status" value="1"/>
</dbReference>
<evidence type="ECO:0000256" key="9">
    <source>
        <dbReference type="SAM" id="MobiDB-lite"/>
    </source>
</evidence>
<dbReference type="EC" id="2.1.1.-" evidence="8"/>
<evidence type="ECO:0000313" key="11">
    <source>
        <dbReference type="EMBL" id="KAH0542938.1"/>
    </source>
</evidence>
<comment type="caution">
    <text evidence="11">The sequence shown here is derived from an EMBL/GenBank/DDBJ whole genome shotgun (WGS) entry which is preliminary data.</text>
</comment>